<evidence type="ECO:0000313" key="3">
    <source>
        <dbReference type="Proteomes" id="UP000001880"/>
    </source>
</evidence>
<reference evidence="2 3" key="1">
    <citation type="journal article" date="2010" name="Stand. Genomic Sci.">
        <title>Complete genome sequence of Haliangium ochraceum type strain (SMP-2).</title>
        <authorList>
            <consortium name="US DOE Joint Genome Institute (JGI-PGF)"/>
            <person name="Ivanova N."/>
            <person name="Daum C."/>
            <person name="Lang E."/>
            <person name="Abt B."/>
            <person name="Kopitz M."/>
            <person name="Saunders E."/>
            <person name="Lapidus A."/>
            <person name="Lucas S."/>
            <person name="Glavina Del Rio T."/>
            <person name="Nolan M."/>
            <person name="Tice H."/>
            <person name="Copeland A."/>
            <person name="Cheng J.F."/>
            <person name="Chen F."/>
            <person name="Bruce D."/>
            <person name="Goodwin L."/>
            <person name="Pitluck S."/>
            <person name="Mavromatis K."/>
            <person name="Pati A."/>
            <person name="Mikhailova N."/>
            <person name="Chen A."/>
            <person name="Palaniappan K."/>
            <person name="Land M."/>
            <person name="Hauser L."/>
            <person name="Chang Y.J."/>
            <person name="Jeffries C.D."/>
            <person name="Detter J.C."/>
            <person name="Brettin T."/>
            <person name="Rohde M."/>
            <person name="Goker M."/>
            <person name="Bristow J."/>
            <person name="Markowitz V."/>
            <person name="Eisen J.A."/>
            <person name="Hugenholtz P."/>
            <person name="Kyrpides N.C."/>
            <person name="Klenk H.P."/>
        </authorList>
    </citation>
    <scope>NUCLEOTIDE SEQUENCE [LARGE SCALE GENOMIC DNA]</scope>
    <source>
        <strain evidence="3">DSM 14365 / CIP 107738 / JCM 11303 / AJ 13395 / SMP-2</strain>
    </source>
</reference>
<organism evidence="2 3">
    <name type="scientific">Haliangium ochraceum (strain DSM 14365 / JCM 11303 / SMP-2)</name>
    <dbReference type="NCBI Taxonomy" id="502025"/>
    <lineage>
        <taxon>Bacteria</taxon>
        <taxon>Pseudomonadati</taxon>
        <taxon>Myxococcota</taxon>
        <taxon>Polyangia</taxon>
        <taxon>Haliangiales</taxon>
        <taxon>Kofleriaceae</taxon>
        <taxon>Haliangium</taxon>
    </lineage>
</organism>
<dbReference type="KEGG" id="hoh:Hoch_5567"/>
<dbReference type="eggNOG" id="COG1240">
    <property type="taxonomic scope" value="Bacteria"/>
</dbReference>
<dbReference type="SMART" id="SM00327">
    <property type="entry name" value="VWA"/>
    <property type="match status" value="1"/>
</dbReference>
<gene>
    <name evidence="2" type="ordered locus">Hoch_5567</name>
</gene>
<evidence type="ECO:0000259" key="1">
    <source>
        <dbReference type="PROSITE" id="PS50234"/>
    </source>
</evidence>
<dbReference type="STRING" id="502025.Hoch_5567"/>
<dbReference type="HOGENOM" id="CLU_402135_0_0_7"/>
<dbReference type="CDD" id="cd00198">
    <property type="entry name" value="vWFA"/>
    <property type="match status" value="1"/>
</dbReference>
<sequence>MPIRQRTNLRTKSVARRPAARSSLRVGNIALAGVFAGAALLGACDMSVGQSTSSLVTVTAVPNPPLDPRCGLDAVIVLDASSSVRNYNNPPDANGAVDLIAGAGNAFLGAFADTNSRVAVVSYNADPRLQLDLTAVTTDSLAAGGAHGIAMGDPGGPQGPMSPTTGYSEHARNGSGTNWEAGLVYAQNVLENNGRADVPKLVIHVTDGRPTRHLTPDGTVTDEGGMAVHVAEAAEVADQLKASGVHIFAVGVGRAPQFSEELQATSGPDVFDQTQPGDAFDVVNDDVILAADFDQLEELLRGVADQICGASLTITKLSSTPEAPNSFAPAEGWAFSASVDAAAGGYNWTLPDAAPATEKTAISDAEGNADFQWQIFDDAAWGAGTVTVTESQQSGYAMQNRALCVRTRAGAVDFFFVNVSLPAGSFDVELQAGDDVNCVVRNRADPNATVPADIEVVKTASTNLLPEEGGDVTFTFTVTESTGNGSVELHTLTDSIYGDLNGQGDCSVPQTLAPSGSYTCSFTTTLTGFNAGFTETNVVTAEGTDENGVEVSDTDDETVVIGDNPPDMHMCKVINPEEAPASGGYIELLVYIFNDSTWSDRITIQSVTDERFGDLLDPANPLVADGYCTAGLDPGGSYMCAYTVFFAGGTPGDVYYDTATVVATDDEGNYVSSSYETELRVVAD</sequence>
<dbReference type="InterPro" id="IPR036465">
    <property type="entry name" value="vWFA_dom_sf"/>
</dbReference>
<name>D0LZS0_HALO1</name>
<protein>
    <submittedName>
        <fullName evidence="2">von Willebrand factor type A</fullName>
    </submittedName>
</protein>
<dbReference type="InterPro" id="IPR002035">
    <property type="entry name" value="VWF_A"/>
</dbReference>
<dbReference type="Gene3D" id="3.40.50.410">
    <property type="entry name" value="von Willebrand factor, type A domain"/>
    <property type="match status" value="1"/>
</dbReference>
<dbReference type="SUPFAM" id="SSF53300">
    <property type="entry name" value="vWA-like"/>
    <property type="match status" value="1"/>
</dbReference>
<evidence type="ECO:0000313" key="2">
    <source>
        <dbReference type="EMBL" id="ACY18049.1"/>
    </source>
</evidence>
<dbReference type="Pfam" id="PF13519">
    <property type="entry name" value="VWA_2"/>
    <property type="match status" value="1"/>
</dbReference>
<dbReference type="PROSITE" id="PS50234">
    <property type="entry name" value="VWFA"/>
    <property type="match status" value="1"/>
</dbReference>
<dbReference type="PRINTS" id="PR00453">
    <property type="entry name" value="VWFADOMAIN"/>
</dbReference>
<dbReference type="PANTHER" id="PTHR22588">
    <property type="entry name" value="VWFA DOMAIN-CONTAINING PROTEIN"/>
    <property type="match status" value="1"/>
</dbReference>
<feature type="domain" description="VWFA" evidence="1">
    <location>
        <begin position="73"/>
        <end position="303"/>
    </location>
</feature>
<keyword evidence="3" id="KW-1185">Reference proteome</keyword>
<dbReference type="RefSeq" id="WP_012830641.1">
    <property type="nucleotide sequence ID" value="NC_013440.1"/>
</dbReference>
<dbReference type="Pfam" id="PF24346">
    <property type="entry name" value="DUF7507"/>
    <property type="match status" value="1"/>
</dbReference>
<accession>D0LZS0</accession>
<dbReference type="Proteomes" id="UP000001880">
    <property type="component" value="Chromosome"/>
</dbReference>
<dbReference type="EMBL" id="CP001804">
    <property type="protein sequence ID" value="ACY18049.1"/>
    <property type="molecule type" value="Genomic_DNA"/>
</dbReference>
<proteinExistence type="predicted"/>
<dbReference type="AlphaFoldDB" id="D0LZS0"/>
<dbReference type="PANTHER" id="PTHR22588:SF3">
    <property type="entry name" value="VWFA DOMAIN-CONTAINING PROTEIN"/>
    <property type="match status" value="1"/>
</dbReference>
<dbReference type="InterPro" id="IPR055354">
    <property type="entry name" value="DUF7507"/>
</dbReference>
<dbReference type="InterPro" id="IPR052229">
    <property type="entry name" value="Collagen-VI/PIF"/>
</dbReference>